<evidence type="ECO:0000313" key="6">
    <source>
        <dbReference type="EMBL" id="TDB68151.1"/>
    </source>
</evidence>
<organism evidence="6 7">
    <name type="scientific">Arundinibacter roseus</name>
    <dbReference type="NCBI Taxonomy" id="2070510"/>
    <lineage>
        <taxon>Bacteria</taxon>
        <taxon>Pseudomonadati</taxon>
        <taxon>Bacteroidota</taxon>
        <taxon>Cytophagia</taxon>
        <taxon>Cytophagales</taxon>
        <taxon>Spirosomataceae</taxon>
        <taxon>Arundinibacter</taxon>
    </lineage>
</organism>
<dbReference type="AlphaFoldDB" id="A0A4R4KNK6"/>
<dbReference type="GO" id="GO:0016491">
    <property type="term" value="F:oxidoreductase activity"/>
    <property type="evidence" value="ECO:0007669"/>
    <property type="project" value="InterPro"/>
</dbReference>
<reference evidence="6 7" key="1">
    <citation type="submission" date="2019-02" db="EMBL/GenBank/DDBJ databases">
        <title>Arundinibacter roseus gen. nov., sp. nov., a new member of the family Cytophagaceae.</title>
        <authorList>
            <person name="Szuroczki S."/>
            <person name="Khayer B."/>
            <person name="Sproer C."/>
            <person name="Toumi M."/>
            <person name="Szabo A."/>
            <person name="Felfoldi T."/>
            <person name="Schumann P."/>
            <person name="Toth E."/>
        </authorList>
    </citation>
    <scope>NUCLEOTIDE SEQUENCE [LARGE SCALE GENOMIC DNA]</scope>
    <source>
        <strain evidence="6 7">DMA-k-7a</strain>
    </source>
</reference>
<comment type="cofactor">
    <cofactor evidence="1">
        <name>FAD</name>
        <dbReference type="ChEBI" id="CHEBI:57692"/>
    </cofactor>
</comment>
<comment type="caution">
    <text evidence="6">The sequence shown here is derived from an EMBL/GenBank/DDBJ whole genome shotgun (WGS) entry which is preliminary data.</text>
</comment>
<feature type="domain" description="FAD/NAD(P)-binding" evidence="5">
    <location>
        <begin position="3"/>
        <end position="283"/>
    </location>
</feature>
<dbReference type="InterPro" id="IPR023753">
    <property type="entry name" value="FAD/NAD-binding_dom"/>
</dbReference>
<evidence type="ECO:0000256" key="4">
    <source>
        <dbReference type="ARBA" id="ARBA00022827"/>
    </source>
</evidence>
<name>A0A4R4KNK6_9BACT</name>
<keyword evidence="4" id="KW-0274">FAD</keyword>
<evidence type="ECO:0000256" key="2">
    <source>
        <dbReference type="ARBA" id="ARBA00006442"/>
    </source>
</evidence>
<dbReference type="Pfam" id="PF07992">
    <property type="entry name" value="Pyr_redox_2"/>
    <property type="match status" value="1"/>
</dbReference>
<keyword evidence="7" id="KW-1185">Reference proteome</keyword>
<gene>
    <name evidence="6" type="ORF">EZE20_04300</name>
</gene>
<dbReference type="PRINTS" id="PR00368">
    <property type="entry name" value="FADPNR"/>
</dbReference>
<evidence type="ECO:0000259" key="5">
    <source>
        <dbReference type="Pfam" id="PF07992"/>
    </source>
</evidence>
<dbReference type="Proteomes" id="UP000295706">
    <property type="component" value="Unassembled WGS sequence"/>
</dbReference>
<dbReference type="Gene3D" id="3.50.50.60">
    <property type="entry name" value="FAD/NAD(P)-binding domain"/>
    <property type="match status" value="2"/>
</dbReference>
<comment type="similarity">
    <text evidence="2">Belongs to the FAD-dependent oxidoreductase family.</text>
</comment>
<evidence type="ECO:0000256" key="1">
    <source>
        <dbReference type="ARBA" id="ARBA00001974"/>
    </source>
</evidence>
<accession>A0A4R4KNK6</accession>
<dbReference type="PANTHER" id="PTHR43429:SF3">
    <property type="entry name" value="NITRITE REDUCTASE [NAD(P)H]"/>
    <property type="match status" value="1"/>
</dbReference>
<evidence type="ECO:0000313" key="7">
    <source>
        <dbReference type="Proteomes" id="UP000295706"/>
    </source>
</evidence>
<protein>
    <submittedName>
        <fullName evidence="6">NAD(P)/FAD-dependent oxidoreductase</fullName>
    </submittedName>
</protein>
<sequence length="444" mass="51236">MKHIVILGNGISGITAARHIRKHSDFRITVISGETEHFFSRTALMYIYMGHMKYQHTKPYEDFFWAKNRIELKKAWVKTIDFDTKTLHFETPETMQYDQLILAVGSSINRFGWPGQELAGVQGLYSYQDLELMEANTAAVTSAVIVGGGLIGIEMAEMLLTRNIPVTFLVREKSYWNNVLPEEESALIGRHIEEHGVKLRLSTELAEIIPDENGRVKAIKTTTNEQIECQFVGLAVGVHPNLSLLKDTKLETDRGILVNEFLETNLPDVYAIGDCVQHRTPQQDRKSVEQIWYTGRIMGETVARTICGERTAYQPGVFFNSAKFFAIEYQTYGQVPARLPEECDTFYWENKEKQVALRLNFRKDNQALTGVNGFGIRLRHEVFDRWIKEKKPIQQVLAQLHEAHFDPEFFRRYEPEIVADYNEKHPTTPITQVRQPNFWEKLFS</sequence>
<dbReference type="PANTHER" id="PTHR43429">
    <property type="entry name" value="PYRIDINE NUCLEOTIDE-DISULFIDE OXIDOREDUCTASE DOMAIN-CONTAINING"/>
    <property type="match status" value="1"/>
</dbReference>
<dbReference type="SUPFAM" id="SSF51905">
    <property type="entry name" value="FAD/NAD(P)-binding domain"/>
    <property type="match status" value="1"/>
</dbReference>
<keyword evidence="3" id="KW-0285">Flavoprotein</keyword>
<dbReference type="RefSeq" id="WP_132114842.1">
    <property type="nucleotide sequence ID" value="NZ_SMJU01000002.1"/>
</dbReference>
<dbReference type="InterPro" id="IPR036188">
    <property type="entry name" value="FAD/NAD-bd_sf"/>
</dbReference>
<dbReference type="OrthoDB" id="9792592at2"/>
<proteinExistence type="inferred from homology"/>
<dbReference type="InterPro" id="IPR050260">
    <property type="entry name" value="FAD-bd_OxRdtase"/>
</dbReference>
<dbReference type="PRINTS" id="PR00411">
    <property type="entry name" value="PNDRDTASEI"/>
</dbReference>
<dbReference type="EMBL" id="SMJU01000002">
    <property type="protein sequence ID" value="TDB68151.1"/>
    <property type="molecule type" value="Genomic_DNA"/>
</dbReference>
<evidence type="ECO:0000256" key="3">
    <source>
        <dbReference type="ARBA" id="ARBA00022630"/>
    </source>
</evidence>